<dbReference type="InterPro" id="IPR036097">
    <property type="entry name" value="HisK_dim/P_sf"/>
</dbReference>
<keyword evidence="5" id="KW-0808">Transferase</keyword>
<dbReference type="Gene3D" id="3.30.565.10">
    <property type="entry name" value="Histidine kinase-like ATPase, C-terminal domain"/>
    <property type="match status" value="1"/>
</dbReference>
<dbReference type="InterPro" id="IPR004358">
    <property type="entry name" value="Sig_transdc_His_kin-like_C"/>
</dbReference>
<keyword evidence="14" id="KW-1185">Reference proteome</keyword>
<dbReference type="InterPro" id="IPR016132">
    <property type="entry name" value="Phyto_chromo_attachment"/>
</dbReference>
<sequence length="838" mass="89988">MGARVSVQPQGILLVVEPGDETILHASIPLNLGTGRKSVLGEALGSVLEAEDARRCLERARANEPPFLIDPLVVRDRQGRVFEALAHRAGRRVVVELFETPPRPLGEDVLGRLTVALGQVARVATLEALCAHAARTLADLTGYDRVMIHRFTEAWDGDVVAEVCRGGMASFLGRRFPGLGHAPEARARLERLSVRAIPDVGYRPQRLEGRGSRVDLGGCLLRGVSPGLRAALEALGARASLAVAIVVEGRLWGMVVCHHGEPRPLPPSIMGAAQVFTEMVGQQIVRLDSEARAHSRARVSAVMEGVAGRLAEGAGMAEALRAALPDLRALFGAGAAVLSLDGRQASADGPLDGAPVEVDPAQKVLVSERVPEGVVLPPALARGFAGVVLLPLSDAPDKDFMVLGREEASCLIRWVDPRGRQALPPAGLEAWDEEVRGCSRPFTALDEEAAVALQLFLAERLGEVRRREAEDALEESQLRLRHLAECSSDWFWETDAQGRLTTVSDLLKGLGDLRAAELIGHPLTLLLGAPDDPGEGSEVEDIESALARGHAFHGLTALLRVAGRGQWWVRLSGVPLLGAAGELLGFRGTGTNVTPLKALQEERLRAQRLEALGRMASGIAHEINNVLQPMLTMSYYAGKRVEDTAFVRQALADIEESGLRAREIVRAILAFARQAPSRRQPLTIARDLGRAIEFARKGLPQLRVFTDIEETSVQVLANETELSQIVLNLLANANDAMDGRGIVHVGLRTQPDVGRVRITVRDEGPGMDLDIRDRIFDPFFTTKPEGRGTGMGLAVVHGLVEAWGGTIGVESAPGMGTIFWISLPVTTATALKTSQAEP</sequence>
<evidence type="ECO:0000256" key="7">
    <source>
        <dbReference type="ARBA" id="ARBA00022777"/>
    </source>
</evidence>
<keyword evidence="7 13" id="KW-0418">Kinase</keyword>
<keyword evidence="9" id="KW-0902">Two-component regulatory system</keyword>
<dbReference type="SUPFAM" id="SSF55781">
    <property type="entry name" value="GAF domain-like"/>
    <property type="match status" value="2"/>
</dbReference>
<dbReference type="InterPro" id="IPR035965">
    <property type="entry name" value="PAS-like_dom_sf"/>
</dbReference>
<evidence type="ECO:0000256" key="4">
    <source>
        <dbReference type="ARBA" id="ARBA00022553"/>
    </source>
</evidence>
<feature type="domain" description="Histidine kinase" evidence="11">
    <location>
        <begin position="618"/>
        <end position="827"/>
    </location>
</feature>
<dbReference type="SUPFAM" id="SSF55874">
    <property type="entry name" value="ATPase domain of HSP90 chaperone/DNA topoisomerase II/histidine kinase"/>
    <property type="match status" value="1"/>
</dbReference>
<comment type="caution">
    <text evidence="13">The sequence shown here is derived from an EMBL/GenBank/DDBJ whole genome shotgun (WGS) entry which is preliminary data.</text>
</comment>
<gene>
    <name evidence="13" type="ORF">ROR02_12140</name>
</gene>
<feature type="domain" description="PAS" evidence="12">
    <location>
        <begin position="476"/>
        <end position="549"/>
    </location>
</feature>
<dbReference type="CDD" id="cd00130">
    <property type="entry name" value="PAS"/>
    <property type="match status" value="1"/>
</dbReference>
<dbReference type="InterPro" id="IPR043150">
    <property type="entry name" value="Phytochrome_PHY_sf"/>
</dbReference>
<dbReference type="SUPFAM" id="SSF47384">
    <property type="entry name" value="Homodimeric domain of signal transducing histidine kinase"/>
    <property type="match status" value="1"/>
</dbReference>
<dbReference type="SMART" id="SM00065">
    <property type="entry name" value="GAF"/>
    <property type="match status" value="1"/>
</dbReference>
<dbReference type="InterPro" id="IPR005467">
    <property type="entry name" value="His_kinase_dom"/>
</dbReference>
<dbReference type="PROSITE" id="PS50109">
    <property type="entry name" value="HIS_KIN"/>
    <property type="match status" value="1"/>
</dbReference>
<dbReference type="PANTHER" id="PTHR43065">
    <property type="entry name" value="SENSOR HISTIDINE KINASE"/>
    <property type="match status" value="1"/>
</dbReference>
<dbReference type="PANTHER" id="PTHR43065:SF10">
    <property type="entry name" value="PEROXIDE STRESS-ACTIVATED HISTIDINE KINASE MAK3"/>
    <property type="match status" value="1"/>
</dbReference>
<evidence type="ECO:0000256" key="6">
    <source>
        <dbReference type="ARBA" id="ARBA00022741"/>
    </source>
</evidence>
<dbReference type="NCBIfam" id="TIGR00229">
    <property type="entry name" value="sensory_box"/>
    <property type="match status" value="1"/>
</dbReference>
<evidence type="ECO:0000256" key="5">
    <source>
        <dbReference type="ARBA" id="ARBA00022679"/>
    </source>
</evidence>
<dbReference type="SUPFAM" id="SSF55785">
    <property type="entry name" value="PYP-like sensor domain (PAS domain)"/>
    <property type="match status" value="2"/>
</dbReference>
<feature type="domain" description="Phytochrome chromophore attachment site" evidence="10">
    <location>
        <begin position="125"/>
        <end position="282"/>
    </location>
</feature>
<dbReference type="CDD" id="cd00082">
    <property type="entry name" value="HisKA"/>
    <property type="match status" value="1"/>
</dbReference>
<name>A0A512H6K4_9PROT</name>
<dbReference type="PROSITE" id="PS50112">
    <property type="entry name" value="PAS"/>
    <property type="match status" value="1"/>
</dbReference>
<dbReference type="Gene3D" id="3.30.450.20">
    <property type="entry name" value="PAS domain"/>
    <property type="match status" value="2"/>
</dbReference>
<dbReference type="Gene3D" id="3.30.450.270">
    <property type="match status" value="1"/>
</dbReference>
<evidence type="ECO:0000256" key="1">
    <source>
        <dbReference type="ARBA" id="ARBA00000085"/>
    </source>
</evidence>
<organism evidence="13 14">
    <name type="scientific">Pararhodospirillum oryzae</name>
    <dbReference type="NCBI Taxonomy" id="478448"/>
    <lineage>
        <taxon>Bacteria</taxon>
        <taxon>Pseudomonadati</taxon>
        <taxon>Pseudomonadota</taxon>
        <taxon>Alphaproteobacteria</taxon>
        <taxon>Rhodospirillales</taxon>
        <taxon>Rhodospirillaceae</taxon>
        <taxon>Pararhodospirillum</taxon>
    </lineage>
</organism>
<evidence type="ECO:0000259" key="12">
    <source>
        <dbReference type="PROSITE" id="PS50112"/>
    </source>
</evidence>
<keyword evidence="8" id="KW-0067">ATP-binding</keyword>
<evidence type="ECO:0000313" key="13">
    <source>
        <dbReference type="EMBL" id="GEO81083.1"/>
    </source>
</evidence>
<evidence type="ECO:0000256" key="3">
    <source>
        <dbReference type="ARBA" id="ARBA00012438"/>
    </source>
</evidence>
<comment type="similarity">
    <text evidence="2">In the N-terminal section; belongs to the phytochrome family.</text>
</comment>
<evidence type="ECO:0000256" key="8">
    <source>
        <dbReference type="ARBA" id="ARBA00022840"/>
    </source>
</evidence>
<dbReference type="EMBL" id="BJZO01000026">
    <property type="protein sequence ID" value="GEO81083.1"/>
    <property type="molecule type" value="Genomic_DNA"/>
</dbReference>
<dbReference type="Gene3D" id="1.10.287.130">
    <property type="match status" value="1"/>
</dbReference>
<dbReference type="InterPro" id="IPR003018">
    <property type="entry name" value="GAF"/>
</dbReference>
<evidence type="ECO:0000259" key="10">
    <source>
        <dbReference type="PROSITE" id="PS50046"/>
    </source>
</evidence>
<comment type="catalytic activity">
    <reaction evidence="1">
        <text>ATP + protein L-histidine = ADP + protein N-phospho-L-histidine.</text>
        <dbReference type="EC" id="2.7.13.3"/>
    </reaction>
</comment>
<dbReference type="Pfam" id="PF01590">
    <property type="entry name" value="GAF"/>
    <property type="match status" value="1"/>
</dbReference>
<dbReference type="PRINTS" id="PR00344">
    <property type="entry name" value="BCTRLSENSOR"/>
</dbReference>
<dbReference type="Pfam" id="PF02518">
    <property type="entry name" value="HATPase_c"/>
    <property type="match status" value="1"/>
</dbReference>
<dbReference type="InterPro" id="IPR013654">
    <property type="entry name" value="PAS_2"/>
</dbReference>
<keyword evidence="4" id="KW-0597">Phosphoprotein</keyword>
<evidence type="ECO:0000259" key="11">
    <source>
        <dbReference type="PROSITE" id="PS50109"/>
    </source>
</evidence>
<protein>
    <recommendedName>
        <fullName evidence="3">histidine kinase</fullName>
        <ecNumber evidence="3">2.7.13.3</ecNumber>
    </recommendedName>
</protein>
<dbReference type="Pfam" id="PF08446">
    <property type="entry name" value="PAS_2"/>
    <property type="match status" value="1"/>
</dbReference>
<dbReference type="GO" id="GO:0005524">
    <property type="term" value="F:ATP binding"/>
    <property type="evidence" value="ECO:0007669"/>
    <property type="project" value="UniProtKB-KW"/>
</dbReference>
<accession>A0A512H6K4</accession>
<dbReference type="InterPro" id="IPR029016">
    <property type="entry name" value="GAF-like_dom_sf"/>
</dbReference>
<evidence type="ECO:0000256" key="2">
    <source>
        <dbReference type="ARBA" id="ARBA00006402"/>
    </source>
</evidence>
<dbReference type="GO" id="GO:0000155">
    <property type="term" value="F:phosphorelay sensor kinase activity"/>
    <property type="evidence" value="ECO:0007669"/>
    <property type="project" value="InterPro"/>
</dbReference>
<dbReference type="Proteomes" id="UP000321567">
    <property type="component" value="Unassembled WGS sequence"/>
</dbReference>
<evidence type="ECO:0000256" key="9">
    <source>
        <dbReference type="ARBA" id="ARBA00023012"/>
    </source>
</evidence>
<keyword evidence="6" id="KW-0547">Nucleotide-binding</keyword>
<dbReference type="InterPro" id="IPR003661">
    <property type="entry name" value="HisK_dim/P_dom"/>
</dbReference>
<evidence type="ECO:0000313" key="14">
    <source>
        <dbReference type="Proteomes" id="UP000321567"/>
    </source>
</evidence>
<reference evidence="13 14" key="1">
    <citation type="submission" date="2019-07" db="EMBL/GenBank/DDBJ databases">
        <title>Whole genome shotgun sequence of Rhodospirillum oryzae NBRC 107573.</title>
        <authorList>
            <person name="Hosoyama A."/>
            <person name="Uohara A."/>
            <person name="Ohji S."/>
            <person name="Ichikawa N."/>
        </authorList>
    </citation>
    <scope>NUCLEOTIDE SEQUENCE [LARGE SCALE GENOMIC DNA]</scope>
    <source>
        <strain evidence="13 14">NBRC 107573</strain>
    </source>
</reference>
<dbReference type="SMART" id="SM00387">
    <property type="entry name" value="HATPase_c"/>
    <property type="match status" value="1"/>
</dbReference>
<dbReference type="Gene3D" id="3.30.450.40">
    <property type="match status" value="1"/>
</dbReference>
<dbReference type="EC" id="2.7.13.3" evidence="3"/>
<dbReference type="InterPro" id="IPR000014">
    <property type="entry name" value="PAS"/>
</dbReference>
<proteinExistence type="inferred from homology"/>
<dbReference type="AlphaFoldDB" id="A0A512H6K4"/>
<dbReference type="InterPro" id="IPR003594">
    <property type="entry name" value="HATPase_dom"/>
</dbReference>
<dbReference type="InterPro" id="IPR036890">
    <property type="entry name" value="HATPase_C_sf"/>
</dbReference>
<dbReference type="PROSITE" id="PS50046">
    <property type="entry name" value="PHYTOCHROME_2"/>
    <property type="match status" value="1"/>
</dbReference>
<dbReference type="GO" id="GO:0006355">
    <property type="term" value="P:regulation of DNA-templated transcription"/>
    <property type="evidence" value="ECO:0007669"/>
    <property type="project" value="InterPro"/>
</dbReference>